<comment type="caution">
    <text evidence="1">The sequence shown here is derived from an EMBL/GenBank/DDBJ whole genome shotgun (WGS) entry which is preliminary data.</text>
</comment>
<protein>
    <submittedName>
        <fullName evidence="1">Uncharacterized protein</fullName>
    </submittedName>
</protein>
<name>A0ACC3C1Y7_PYRYE</name>
<sequence>MEEAPDGEGDDSDSIGDAELTALLSAAGEIIEAAPPAYKRPCRRAGAYAAQQAAANLKEVAYPCLNTAARAFYERFEDADRAQPLNKVYKFVRLWDRTFPGTSGDDVSSLLLAESFKSAEAFRQAISDNIDEAVIDDGRLSCTVSENGEKVEAFARDALRECLKLLEAGKKVRFWCGGDAVAPQTGLRERFSWRSTSTATAASCPGQVVRSQ</sequence>
<evidence type="ECO:0000313" key="2">
    <source>
        <dbReference type="Proteomes" id="UP000798662"/>
    </source>
</evidence>
<dbReference type="Proteomes" id="UP000798662">
    <property type="component" value="Chromosome 2"/>
</dbReference>
<organism evidence="1 2">
    <name type="scientific">Pyropia yezoensis</name>
    <name type="common">Susabi-nori</name>
    <name type="synonym">Porphyra yezoensis</name>
    <dbReference type="NCBI Taxonomy" id="2788"/>
    <lineage>
        <taxon>Eukaryota</taxon>
        <taxon>Rhodophyta</taxon>
        <taxon>Bangiophyceae</taxon>
        <taxon>Bangiales</taxon>
        <taxon>Bangiaceae</taxon>
        <taxon>Pyropia</taxon>
    </lineage>
</organism>
<dbReference type="EMBL" id="CM020619">
    <property type="protein sequence ID" value="KAK1864334.1"/>
    <property type="molecule type" value="Genomic_DNA"/>
</dbReference>
<reference evidence="1" key="1">
    <citation type="submission" date="2019-11" db="EMBL/GenBank/DDBJ databases">
        <title>Nori genome reveals adaptations in red seaweeds to the harsh intertidal environment.</title>
        <authorList>
            <person name="Wang D."/>
            <person name="Mao Y."/>
        </authorList>
    </citation>
    <scope>NUCLEOTIDE SEQUENCE</scope>
    <source>
        <tissue evidence="1">Gametophyte</tissue>
    </source>
</reference>
<keyword evidence="2" id="KW-1185">Reference proteome</keyword>
<accession>A0ACC3C1Y7</accession>
<evidence type="ECO:0000313" key="1">
    <source>
        <dbReference type="EMBL" id="KAK1864334.1"/>
    </source>
</evidence>
<proteinExistence type="predicted"/>
<gene>
    <name evidence="1" type="ORF">I4F81_006882</name>
</gene>